<protein>
    <submittedName>
        <fullName evidence="3">Tox-REase-5 domain-containing protein</fullName>
    </submittedName>
</protein>
<dbReference type="InterPro" id="IPR028904">
    <property type="entry name" value="Tox-REase-5_dom"/>
</dbReference>
<dbReference type="RefSeq" id="WP_267532922.1">
    <property type="nucleotide sequence ID" value="NZ_JAPNKA010000001.1"/>
</dbReference>
<dbReference type="EMBL" id="JAPNKA010000001">
    <property type="protein sequence ID" value="MCY1073935.1"/>
    <property type="molecule type" value="Genomic_DNA"/>
</dbReference>
<gene>
    <name evidence="3" type="ORF">OV287_05505</name>
</gene>
<dbReference type="Proteomes" id="UP001207654">
    <property type="component" value="Unassembled WGS sequence"/>
</dbReference>
<feature type="domain" description="Tox-REase-5" evidence="2">
    <location>
        <begin position="454"/>
        <end position="542"/>
    </location>
</feature>
<feature type="compositionally biased region" description="Acidic residues" evidence="1">
    <location>
        <begin position="76"/>
        <end position="90"/>
    </location>
</feature>
<evidence type="ECO:0000313" key="4">
    <source>
        <dbReference type="Proteomes" id="UP001207654"/>
    </source>
</evidence>
<proteinExistence type="predicted"/>
<reference evidence="3 4" key="1">
    <citation type="submission" date="2022-11" db="EMBL/GenBank/DDBJ databases">
        <title>Minimal conservation of predation-associated metabolite biosynthetic gene clusters underscores biosynthetic potential of Myxococcota including descriptions for ten novel species: Archangium lansinium sp. nov., Myxococcus landrumus sp. nov., Nannocystis bai.</title>
        <authorList>
            <person name="Ahearne A."/>
            <person name="Stevens C."/>
            <person name="Phillips K."/>
        </authorList>
    </citation>
    <scope>NUCLEOTIDE SEQUENCE [LARGE SCALE GENOMIC DNA]</scope>
    <source>
        <strain evidence="3 4">MIWBW</strain>
    </source>
</reference>
<sequence>MSLHSADAHSDGWGRRASVVLTLALLVLGGCATHGPRAGPFASPRPRHLLPSSHEARQSRPLADAVRTPALPEDSPALDEDDDTEDDFDQESGAALALTDGPPENRGEGPVGWPDGVGDGRPSAVPFSRDYFQGLLHQVGVPDEALPKDGRTLSPEQAVQLLGHLVEAEAGLGEFPRQRMAAHLLLEVATGPGPVTRQELHARMDRFHRLRVMRPDGYLVRVVTGEAVQRAGEVWLAKDGTLRAGGYEVGPFYAVEDEQLWPVDTGLEVPRGAKPLGPYVPDDGVVLPALEGAGLALGDTLEGLARLVFHPVESLEGLAQLPGAVRVLFQNAPEYWEDFRQKPRGERVRTVFRLTAHVLLTVGTAGAGAVKAVTWGEKLSRLSLPLLTLTKRGELVLRLVAVPGRAVTVAGQGLSVTWGMHLAKVGAGGGGNWVPPVGGPGQWVPKNERMSPRSRAFQHKVTKAPAGWVYRVRRNGEKADFDGFDFEQGFLQETKGLGYDKHFDADLEPKKYFQGAKRLVRQAERQSRVANGIPIRWHVAEPRMVDILQKLFRKSGVQGIDVVHTPP</sequence>
<evidence type="ECO:0000313" key="3">
    <source>
        <dbReference type="EMBL" id="MCY1073935.1"/>
    </source>
</evidence>
<accession>A0ABT3ZX22</accession>
<organism evidence="3 4">
    <name type="scientific">Archangium lansingense</name>
    <dbReference type="NCBI Taxonomy" id="2995310"/>
    <lineage>
        <taxon>Bacteria</taxon>
        <taxon>Pseudomonadati</taxon>
        <taxon>Myxococcota</taxon>
        <taxon>Myxococcia</taxon>
        <taxon>Myxococcales</taxon>
        <taxon>Cystobacterineae</taxon>
        <taxon>Archangiaceae</taxon>
        <taxon>Archangium</taxon>
    </lineage>
</organism>
<dbReference type="Pfam" id="PF15648">
    <property type="entry name" value="Tox-REase-5"/>
    <property type="match status" value="1"/>
</dbReference>
<comment type="caution">
    <text evidence="3">The sequence shown here is derived from an EMBL/GenBank/DDBJ whole genome shotgun (WGS) entry which is preliminary data.</text>
</comment>
<keyword evidence="4" id="KW-1185">Reference proteome</keyword>
<evidence type="ECO:0000259" key="2">
    <source>
        <dbReference type="Pfam" id="PF15648"/>
    </source>
</evidence>
<name>A0ABT3ZX22_9BACT</name>
<feature type="region of interest" description="Disordered" evidence="1">
    <location>
        <begin position="38"/>
        <end position="124"/>
    </location>
</feature>
<evidence type="ECO:0000256" key="1">
    <source>
        <dbReference type="SAM" id="MobiDB-lite"/>
    </source>
</evidence>